<dbReference type="CDD" id="cd05233">
    <property type="entry name" value="SDR_c"/>
    <property type="match status" value="1"/>
</dbReference>
<dbReference type="InterPro" id="IPR002347">
    <property type="entry name" value="SDR_fam"/>
</dbReference>
<comment type="caution">
    <text evidence="2">The sequence shown here is derived from an EMBL/GenBank/DDBJ whole genome shotgun (WGS) entry which is preliminary data.</text>
</comment>
<dbReference type="PANTHER" id="PTHR42760:SF40">
    <property type="entry name" value="3-OXOACYL-[ACYL-CARRIER-PROTEIN] REDUCTASE, CHLOROPLASTIC"/>
    <property type="match status" value="1"/>
</dbReference>
<evidence type="ECO:0000313" key="3">
    <source>
        <dbReference type="Proteomes" id="UP001139031"/>
    </source>
</evidence>
<sequence>MTDANETSPEYGNSVRDRVIALTGGAGGLGTVIAASGAERGARIVAFDIDEAALAALQARTGGRVHAIRGSILDEQDAARAAAFIRAEFGRLDCLINLAGGSRLADGDIVSSDPAEWRRVIELDLIGAMLMSRAMEPLLRAGDRPSIVNVSSVVTRRSVPVTGYAAAKAGLEGFTLSLVSQLHADKIRANAVCLGPLATPRLLHRRATLKQTAADLKSPEEIVELFLFLASAGAACLNGAVILADGGRSLI</sequence>
<dbReference type="Gene3D" id="3.40.50.720">
    <property type="entry name" value="NAD(P)-binding Rossmann-like Domain"/>
    <property type="match status" value="1"/>
</dbReference>
<dbReference type="Pfam" id="PF13561">
    <property type="entry name" value="adh_short_C2"/>
    <property type="match status" value="1"/>
</dbReference>
<protein>
    <submittedName>
        <fullName evidence="2">SDR family oxidoreductase</fullName>
    </submittedName>
</protein>
<dbReference type="InterPro" id="IPR036291">
    <property type="entry name" value="NAD(P)-bd_dom_sf"/>
</dbReference>
<dbReference type="PANTHER" id="PTHR42760">
    <property type="entry name" value="SHORT-CHAIN DEHYDROGENASES/REDUCTASES FAMILY MEMBER"/>
    <property type="match status" value="1"/>
</dbReference>
<name>A0ABS7TKU0_9BACT</name>
<comment type="similarity">
    <text evidence="1">Belongs to the short-chain dehydrogenases/reductases (SDR) family.</text>
</comment>
<dbReference type="SUPFAM" id="SSF51735">
    <property type="entry name" value="NAD(P)-binding Rossmann-fold domains"/>
    <property type="match status" value="1"/>
</dbReference>
<dbReference type="RefSeq" id="WP_224190569.1">
    <property type="nucleotide sequence ID" value="NZ_JAIRAU010000001.1"/>
</dbReference>
<keyword evidence="3" id="KW-1185">Reference proteome</keyword>
<dbReference type="PRINTS" id="PR00080">
    <property type="entry name" value="SDRFAMILY"/>
</dbReference>
<dbReference type="EMBL" id="JAIRAU010000001">
    <property type="protein sequence ID" value="MBZ5708804.1"/>
    <property type="molecule type" value="Genomic_DNA"/>
</dbReference>
<organism evidence="2 3">
    <name type="scientific">Nannocystis pusilla</name>
    <dbReference type="NCBI Taxonomy" id="889268"/>
    <lineage>
        <taxon>Bacteria</taxon>
        <taxon>Pseudomonadati</taxon>
        <taxon>Myxococcota</taxon>
        <taxon>Polyangia</taxon>
        <taxon>Nannocystales</taxon>
        <taxon>Nannocystaceae</taxon>
        <taxon>Nannocystis</taxon>
    </lineage>
</organism>
<dbReference type="PRINTS" id="PR00081">
    <property type="entry name" value="GDHRDH"/>
</dbReference>
<reference evidence="2" key="1">
    <citation type="submission" date="2021-08" db="EMBL/GenBank/DDBJ databases">
        <authorList>
            <person name="Stevens D.C."/>
        </authorList>
    </citation>
    <scope>NUCLEOTIDE SEQUENCE</scope>
    <source>
        <strain evidence="2">DSM 53165</strain>
    </source>
</reference>
<evidence type="ECO:0000313" key="2">
    <source>
        <dbReference type="EMBL" id="MBZ5708804.1"/>
    </source>
</evidence>
<accession>A0ABS7TKU0</accession>
<dbReference type="Proteomes" id="UP001139031">
    <property type="component" value="Unassembled WGS sequence"/>
</dbReference>
<proteinExistence type="inferred from homology"/>
<evidence type="ECO:0000256" key="1">
    <source>
        <dbReference type="ARBA" id="ARBA00006484"/>
    </source>
</evidence>
<gene>
    <name evidence="2" type="ORF">K7C98_06020</name>
</gene>